<accession>A0A377GJC0</accession>
<sequence length="235" mass="26021">MQSKSEAEYQIGVCVKDTNQENGPGHVSAMLIKKKEGKTKVYHTSFFPGPFGSIVNGMTLGSVPVKGQLAPDHMQDVHEADHVLVTSVPKETFKDAKNGHKKFSKEVQDGRRMYSVFAKDNPIANGINKLALGCKGAQLTIEEHMQKTGSHPPEDMCGIHVFDNNHPEIKKGPRVDNCASSVTHVLRKAGYKDFKNPKIPTFFTSELQNHGFVKMEKEDFMKQFGVQHGGSSLKK</sequence>
<reference evidence="2 4" key="2">
    <citation type="submission" date="2018-06" db="EMBL/GenBank/DDBJ databases">
        <authorList>
            <consortium name="Pathogen Informatics"/>
            <person name="Doyle S."/>
        </authorList>
    </citation>
    <scope>NUCLEOTIDE SEQUENCE [LARGE SCALE GENOMIC DNA]</scope>
    <source>
        <strain evidence="2 4">NCTC11401</strain>
    </source>
</reference>
<dbReference type="Proteomes" id="UP000186808">
    <property type="component" value="Unassembled WGS sequence"/>
</dbReference>
<protein>
    <submittedName>
        <fullName evidence="2">Uncharacterized protein</fullName>
    </submittedName>
</protein>
<evidence type="ECO:0000313" key="2">
    <source>
        <dbReference type="EMBL" id="STO24848.1"/>
    </source>
</evidence>
<dbReference type="AlphaFoldDB" id="A0A377GJC0"/>
<evidence type="ECO:0000313" key="3">
    <source>
        <dbReference type="Proteomes" id="UP000186808"/>
    </source>
</evidence>
<dbReference type="Proteomes" id="UP000254374">
    <property type="component" value="Unassembled WGS sequence"/>
</dbReference>
<gene>
    <name evidence="2" type="ORF">NCTC11401_01666</name>
    <name evidence="1" type="ORF">SAMN05421777_11344</name>
</gene>
<reference evidence="1 3" key="1">
    <citation type="submission" date="2017-01" db="EMBL/GenBank/DDBJ databases">
        <authorList>
            <person name="Varghese N."/>
            <person name="Submissions S."/>
        </authorList>
    </citation>
    <scope>NUCLEOTIDE SEQUENCE [LARGE SCALE GENOMIC DNA]</scope>
    <source>
        <strain evidence="1 3">ATCC 33342</strain>
    </source>
</reference>
<dbReference type="EMBL" id="UGGV01000001">
    <property type="protein sequence ID" value="STO24848.1"/>
    <property type="molecule type" value="Genomic_DNA"/>
</dbReference>
<dbReference type="EMBL" id="FTNL01000013">
    <property type="protein sequence ID" value="SIR48100.1"/>
    <property type="molecule type" value="Genomic_DNA"/>
</dbReference>
<dbReference type="RefSeq" id="WP_058468891.1">
    <property type="nucleotide sequence ID" value="NZ_CAAAIV010000058.1"/>
</dbReference>
<evidence type="ECO:0000313" key="1">
    <source>
        <dbReference type="EMBL" id="SIR48100.1"/>
    </source>
</evidence>
<evidence type="ECO:0000313" key="4">
    <source>
        <dbReference type="Proteomes" id="UP000254374"/>
    </source>
</evidence>
<keyword evidence="3" id="KW-1185">Reference proteome</keyword>
<organism evidence="2 4">
    <name type="scientific">Fluoribacter gormanii</name>
    <dbReference type="NCBI Taxonomy" id="464"/>
    <lineage>
        <taxon>Bacteria</taxon>
        <taxon>Pseudomonadati</taxon>
        <taxon>Pseudomonadota</taxon>
        <taxon>Gammaproteobacteria</taxon>
        <taxon>Legionellales</taxon>
        <taxon>Legionellaceae</taxon>
        <taxon>Fluoribacter</taxon>
    </lineage>
</organism>
<name>A0A377GJC0_9GAMM</name>
<dbReference type="OrthoDB" id="5647926at2"/>
<proteinExistence type="predicted"/>